<dbReference type="PANTHER" id="PTHR43861">
    <property type="entry name" value="TRANS-ACONITATE 2-METHYLTRANSFERASE-RELATED"/>
    <property type="match status" value="1"/>
</dbReference>
<comment type="caution">
    <text evidence="2">The sequence shown here is derived from an EMBL/GenBank/DDBJ whole genome shotgun (WGS) entry which is preliminary data.</text>
</comment>
<keyword evidence="3" id="KW-1185">Reference proteome</keyword>
<gene>
    <name evidence="2" type="ORF">V9T40_002344</name>
</gene>
<dbReference type="Proteomes" id="UP001367676">
    <property type="component" value="Unassembled WGS sequence"/>
</dbReference>
<dbReference type="InterPro" id="IPR029063">
    <property type="entry name" value="SAM-dependent_MTases_sf"/>
</dbReference>
<dbReference type="AlphaFoldDB" id="A0AAN9Y3Q7"/>
<dbReference type="PANTHER" id="PTHR43861:SF1">
    <property type="entry name" value="TRANS-ACONITATE 2-METHYLTRANSFERASE"/>
    <property type="match status" value="1"/>
</dbReference>
<dbReference type="SUPFAM" id="SSF53335">
    <property type="entry name" value="S-adenosyl-L-methionine-dependent methyltransferases"/>
    <property type="match status" value="1"/>
</dbReference>
<dbReference type="CDD" id="cd02440">
    <property type="entry name" value="AdoMet_MTases"/>
    <property type="match status" value="1"/>
</dbReference>
<feature type="domain" description="Methyltransferase type 11" evidence="1">
    <location>
        <begin position="68"/>
        <end position="161"/>
    </location>
</feature>
<sequence length="224" mass="25751">MDVLNYEFKQISVLRIDTYITKVQFYDLNIFAEYADKFSKSALKETKYLGFRDIPDLLQKYANGNKLLDYGCGPGISSAFLKKLGFQIDGVDINESMINLARQALPKNNFQVLKEGKIPAEDEHYDIVFSSWVLQEIGQKHELVTTLIEIARVLKTDGIFVAVLASEAFYGKNWIDVDAKYKENENLKGGDKTKILIKETNFFYDLISGLKRIIEKCYRKLDLM</sequence>
<dbReference type="GO" id="GO:0008757">
    <property type="term" value="F:S-adenosylmethionine-dependent methyltransferase activity"/>
    <property type="evidence" value="ECO:0007669"/>
    <property type="project" value="InterPro"/>
</dbReference>
<name>A0AAN9Y3Q7_9HEMI</name>
<dbReference type="EMBL" id="JBBCAQ010000022">
    <property type="protein sequence ID" value="KAK7590731.1"/>
    <property type="molecule type" value="Genomic_DNA"/>
</dbReference>
<dbReference type="Gene3D" id="3.40.50.150">
    <property type="entry name" value="Vaccinia Virus protein VP39"/>
    <property type="match status" value="1"/>
</dbReference>
<proteinExistence type="predicted"/>
<evidence type="ECO:0000313" key="3">
    <source>
        <dbReference type="Proteomes" id="UP001367676"/>
    </source>
</evidence>
<accession>A0AAN9Y3Q7</accession>
<dbReference type="Pfam" id="PF08241">
    <property type="entry name" value="Methyltransf_11"/>
    <property type="match status" value="1"/>
</dbReference>
<evidence type="ECO:0000313" key="2">
    <source>
        <dbReference type="EMBL" id="KAK7590731.1"/>
    </source>
</evidence>
<organism evidence="2 3">
    <name type="scientific">Parthenolecanium corni</name>
    <dbReference type="NCBI Taxonomy" id="536013"/>
    <lineage>
        <taxon>Eukaryota</taxon>
        <taxon>Metazoa</taxon>
        <taxon>Ecdysozoa</taxon>
        <taxon>Arthropoda</taxon>
        <taxon>Hexapoda</taxon>
        <taxon>Insecta</taxon>
        <taxon>Pterygota</taxon>
        <taxon>Neoptera</taxon>
        <taxon>Paraneoptera</taxon>
        <taxon>Hemiptera</taxon>
        <taxon>Sternorrhyncha</taxon>
        <taxon>Coccoidea</taxon>
        <taxon>Coccidae</taxon>
        <taxon>Parthenolecanium</taxon>
    </lineage>
</organism>
<evidence type="ECO:0000259" key="1">
    <source>
        <dbReference type="Pfam" id="PF08241"/>
    </source>
</evidence>
<protein>
    <recommendedName>
        <fullName evidence="1">Methyltransferase type 11 domain-containing protein</fullName>
    </recommendedName>
</protein>
<reference evidence="2 3" key="1">
    <citation type="submission" date="2024-03" db="EMBL/GenBank/DDBJ databases">
        <title>Adaptation during the transition from Ophiocordyceps entomopathogen to insect associate is accompanied by gene loss and intensified selection.</title>
        <authorList>
            <person name="Ward C.M."/>
            <person name="Onetto C.A."/>
            <person name="Borneman A.R."/>
        </authorList>
    </citation>
    <scope>NUCLEOTIDE SEQUENCE [LARGE SCALE GENOMIC DNA]</scope>
    <source>
        <strain evidence="2">AWRI1</strain>
        <tissue evidence="2">Single Adult Female</tissue>
    </source>
</reference>
<dbReference type="InterPro" id="IPR013216">
    <property type="entry name" value="Methyltransf_11"/>
</dbReference>